<reference evidence="1" key="1">
    <citation type="submission" date="2022-01" db="EMBL/GenBank/DDBJ databases">
        <title>Pseudomonas sp. nov. isolated from Antarctic regolith.</title>
        <authorList>
            <person name="Novakova D."/>
            <person name="Sedlar K."/>
        </authorList>
    </citation>
    <scope>NUCLEOTIDE SEQUENCE</scope>
    <source>
        <strain evidence="1">P2647</strain>
    </source>
</reference>
<proteinExistence type="predicted"/>
<dbReference type="Pfam" id="PF13759">
    <property type="entry name" value="2OG-FeII_Oxy_5"/>
    <property type="match status" value="1"/>
</dbReference>
<name>A0ABS9IDA9_9PSED</name>
<dbReference type="InterPro" id="IPR012668">
    <property type="entry name" value="CHP02466"/>
</dbReference>
<dbReference type="Gene3D" id="2.60.120.620">
    <property type="entry name" value="q2cbj1_9rhob like domain"/>
    <property type="match status" value="1"/>
</dbReference>
<comment type="caution">
    <text evidence="1">The sequence shown here is derived from an EMBL/GenBank/DDBJ whole genome shotgun (WGS) entry which is preliminary data.</text>
</comment>
<organism evidence="1 2">
    <name type="scientific">Pseudomonas petrae</name>
    <dbReference type="NCBI Taxonomy" id="2912190"/>
    <lineage>
        <taxon>Bacteria</taxon>
        <taxon>Pseudomonadati</taxon>
        <taxon>Pseudomonadota</taxon>
        <taxon>Gammaproteobacteria</taxon>
        <taxon>Pseudomonadales</taxon>
        <taxon>Pseudomonadaceae</taxon>
        <taxon>Pseudomonas</taxon>
    </lineage>
</organism>
<sequence length="219" mass="23993">MNENFLIDPSTIHITKLFPTPVAALVVPDHENLNKDLKEIILRRSHEKVGASHSNEGGWQSSEDFPEWSGPAGETLIAFGQQFVNHLSAVLTPEHGLVNANLQWTLSAWANINYKGHSNSLHGHPGSYWSGVYWVDDGKDETPSNTGGELVFHDPRGLMPTLLNPALRMKIEGCLSAGLSPSVKPSSGTFLIFPSWFLYAVDRYQGSGSRKSVAVNFAV</sequence>
<dbReference type="EMBL" id="JAKJXH010000041">
    <property type="protein sequence ID" value="MCF7545417.1"/>
    <property type="molecule type" value="Genomic_DNA"/>
</dbReference>
<dbReference type="NCBIfam" id="TIGR02466">
    <property type="entry name" value="TIGR02466 family protein"/>
    <property type="match status" value="1"/>
</dbReference>
<evidence type="ECO:0000313" key="2">
    <source>
        <dbReference type="Proteomes" id="UP001162905"/>
    </source>
</evidence>
<dbReference type="Proteomes" id="UP001162905">
    <property type="component" value="Unassembled WGS sequence"/>
</dbReference>
<evidence type="ECO:0000313" key="1">
    <source>
        <dbReference type="EMBL" id="MCF7545417.1"/>
    </source>
</evidence>
<accession>A0ABS9IDA9</accession>
<protein>
    <submittedName>
        <fullName evidence="1">2OG-Fe(II) oxygenase family protein</fullName>
    </submittedName>
</protein>
<gene>
    <name evidence="1" type="ORF">L4G47_24790</name>
</gene>
<dbReference type="RefSeq" id="WP_237254717.1">
    <property type="nucleotide sequence ID" value="NZ_JAKJXH010000041.1"/>
</dbReference>
<keyword evidence="2" id="KW-1185">Reference proteome</keyword>